<proteinExistence type="predicted"/>
<dbReference type="InterPro" id="IPR019882">
    <property type="entry name" value="CHP03643"/>
</dbReference>
<sequence>MAKAAPKLSPEEIQRVIATAWDDTPPYNKVLMEHGIGHGALVALLKRELTPAAYRLWANKGKAAKSPTKRAVWPHGR</sequence>
<protein>
    <submittedName>
        <fullName evidence="1">DUF2805 domain-containing protein</fullName>
    </submittedName>
</protein>
<dbReference type="Pfam" id="PF10985">
    <property type="entry name" value="DUF2805"/>
    <property type="match status" value="1"/>
</dbReference>
<dbReference type="EMBL" id="JBDPZD010000001">
    <property type="protein sequence ID" value="MEO3690502.1"/>
    <property type="molecule type" value="Genomic_DNA"/>
</dbReference>
<gene>
    <name evidence="1" type="ORF">ABDJ85_03420</name>
</gene>
<dbReference type="RefSeq" id="WP_347703330.1">
    <property type="nucleotide sequence ID" value="NZ_JBDPZD010000001.1"/>
</dbReference>
<reference evidence="1 2" key="1">
    <citation type="submission" date="2024-05" db="EMBL/GenBank/DDBJ databases">
        <title>Roseateles sp. DJS-2-20 16S ribosomal RNA gene Genome sequencing and assembly.</title>
        <authorList>
            <person name="Woo H."/>
        </authorList>
    </citation>
    <scope>NUCLEOTIDE SEQUENCE [LARGE SCALE GENOMIC DNA]</scope>
    <source>
        <strain evidence="1 2">DJS-2-20</strain>
    </source>
</reference>
<name>A0ABV0FZH5_9BURK</name>
<evidence type="ECO:0000313" key="2">
    <source>
        <dbReference type="Proteomes" id="UP001495147"/>
    </source>
</evidence>
<organism evidence="1 2">
    <name type="scientific">Roseateles paludis</name>
    <dbReference type="NCBI Taxonomy" id="3145238"/>
    <lineage>
        <taxon>Bacteria</taxon>
        <taxon>Pseudomonadati</taxon>
        <taxon>Pseudomonadota</taxon>
        <taxon>Betaproteobacteria</taxon>
        <taxon>Burkholderiales</taxon>
        <taxon>Sphaerotilaceae</taxon>
        <taxon>Roseateles</taxon>
    </lineage>
</organism>
<dbReference type="Proteomes" id="UP001495147">
    <property type="component" value="Unassembled WGS sequence"/>
</dbReference>
<comment type="caution">
    <text evidence="1">The sequence shown here is derived from an EMBL/GenBank/DDBJ whole genome shotgun (WGS) entry which is preliminary data.</text>
</comment>
<keyword evidence="2" id="KW-1185">Reference proteome</keyword>
<accession>A0ABV0FZH5</accession>
<evidence type="ECO:0000313" key="1">
    <source>
        <dbReference type="EMBL" id="MEO3690502.1"/>
    </source>
</evidence>